<dbReference type="Pfam" id="PF08719">
    <property type="entry name" value="NADAR"/>
    <property type="match status" value="1"/>
</dbReference>
<dbReference type="InterPro" id="IPR037238">
    <property type="entry name" value="YbiA-like_sf"/>
</dbReference>
<evidence type="ECO:0000259" key="2">
    <source>
        <dbReference type="Pfam" id="PF08719"/>
    </source>
</evidence>
<dbReference type="Gene3D" id="1.10.357.40">
    <property type="entry name" value="YbiA-like"/>
    <property type="match status" value="1"/>
</dbReference>
<evidence type="ECO:0000313" key="3">
    <source>
        <dbReference type="EMBL" id="KZP00278.1"/>
    </source>
</evidence>
<dbReference type="CDD" id="cd15457">
    <property type="entry name" value="NADAR"/>
    <property type="match status" value="1"/>
</dbReference>
<organism evidence="3 4">
    <name type="scientific">Calocera viscosa (strain TUFC12733)</name>
    <dbReference type="NCBI Taxonomy" id="1330018"/>
    <lineage>
        <taxon>Eukaryota</taxon>
        <taxon>Fungi</taxon>
        <taxon>Dikarya</taxon>
        <taxon>Basidiomycota</taxon>
        <taxon>Agaricomycotina</taxon>
        <taxon>Dacrymycetes</taxon>
        <taxon>Dacrymycetales</taxon>
        <taxon>Dacrymycetaceae</taxon>
        <taxon>Calocera</taxon>
    </lineage>
</organism>
<sequence length="307" mass="33695">MSSPRTPYNTHPAPAARRWSYQPSPAPAVTPVAWPPLSSSYPPPTPMAPRVHTVPLPAETPRYSPRELPSPRPSPPRSAPAVMPMSAQTWPAPAVMPVSSGRAAPVSAPIPIPGRPRGLTIARTGPQPRSHSGPPSAASPRFPASARYSPMTPPMDIDRDNSLLIPSSPTTQAAIRRSHAALSLALNSPHPIMYAGHTYTTAEHLLEALKFKYHPEIAEQIRCSGDPKRTAEMYGQYVRIDWESRKPTKIEEVVRAKYLQNPELLVELLDTGNRFLIDEADTQFNHLGGALMRLRREYLSSERDSLG</sequence>
<protein>
    <recommendedName>
        <fullName evidence="2">NADAR domain-containing protein</fullName>
    </recommendedName>
</protein>
<name>A0A167QVC6_CALVF</name>
<keyword evidence="4" id="KW-1185">Reference proteome</keyword>
<dbReference type="InterPro" id="IPR012816">
    <property type="entry name" value="NADAR"/>
</dbReference>
<feature type="compositionally biased region" description="Pro residues" evidence="1">
    <location>
        <begin position="68"/>
        <end position="78"/>
    </location>
</feature>
<dbReference type="AlphaFoldDB" id="A0A167QVC6"/>
<evidence type="ECO:0000256" key="1">
    <source>
        <dbReference type="SAM" id="MobiDB-lite"/>
    </source>
</evidence>
<evidence type="ECO:0000313" key="4">
    <source>
        <dbReference type="Proteomes" id="UP000076738"/>
    </source>
</evidence>
<dbReference type="EMBL" id="KV417270">
    <property type="protein sequence ID" value="KZP00278.1"/>
    <property type="molecule type" value="Genomic_DNA"/>
</dbReference>
<feature type="domain" description="NADAR" evidence="2">
    <location>
        <begin position="187"/>
        <end position="280"/>
    </location>
</feature>
<feature type="region of interest" description="Disordered" evidence="1">
    <location>
        <begin position="1"/>
        <end position="83"/>
    </location>
</feature>
<feature type="compositionally biased region" description="Low complexity" evidence="1">
    <location>
        <begin position="27"/>
        <end position="40"/>
    </location>
</feature>
<gene>
    <name evidence="3" type="ORF">CALVIDRAFT_533924</name>
</gene>
<feature type="compositionally biased region" description="Low complexity" evidence="1">
    <location>
        <begin position="132"/>
        <end position="144"/>
    </location>
</feature>
<reference evidence="3 4" key="1">
    <citation type="journal article" date="2016" name="Mol. Biol. Evol.">
        <title>Comparative Genomics of Early-Diverging Mushroom-Forming Fungi Provides Insights into the Origins of Lignocellulose Decay Capabilities.</title>
        <authorList>
            <person name="Nagy L.G."/>
            <person name="Riley R."/>
            <person name="Tritt A."/>
            <person name="Adam C."/>
            <person name="Daum C."/>
            <person name="Floudas D."/>
            <person name="Sun H."/>
            <person name="Yadav J.S."/>
            <person name="Pangilinan J."/>
            <person name="Larsson K.H."/>
            <person name="Matsuura K."/>
            <person name="Barry K."/>
            <person name="Labutti K."/>
            <person name="Kuo R."/>
            <person name="Ohm R.A."/>
            <person name="Bhattacharya S.S."/>
            <person name="Shirouzu T."/>
            <person name="Yoshinaga Y."/>
            <person name="Martin F.M."/>
            <person name="Grigoriev I.V."/>
            <person name="Hibbett D.S."/>
        </authorList>
    </citation>
    <scope>NUCLEOTIDE SEQUENCE [LARGE SCALE GENOMIC DNA]</scope>
    <source>
        <strain evidence="3 4">TUFC12733</strain>
    </source>
</reference>
<feature type="region of interest" description="Disordered" evidence="1">
    <location>
        <begin position="108"/>
        <end position="144"/>
    </location>
</feature>
<dbReference type="OrthoDB" id="206452at2759"/>
<proteinExistence type="predicted"/>
<dbReference type="Proteomes" id="UP000076738">
    <property type="component" value="Unassembled WGS sequence"/>
</dbReference>
<dbReference type="STRING" id="1330018.A0A167QVC6"/>
<dbReference type="SUPFAM" id="SSF143990">
    <property type="entry name" value="YbiA-like"/>
    <property type="match status" value="1"/>
</dbReference>
<accession>A0A167QVC6</accession>